<dbReference type="GO" id="GO:0006508">
    <property type="term" value="P:proteolysis"/>
    <property type="evidence" value="ECO:0007669"/>
    <property type="project" value="UniProtKB-KW"/>
</dbReference>
<evidence type="ECO:0000313" key="9">
    <source>
        <dbReference type="Proteomes" id="UP000583944"/>
    </source>
</evidence>
<dbReference type="Pfam" id="PF01457">
    <property type="entry name" value="Peptidase_M8"/>
    <property type="match status" value="1"/>
</dbReference>
<dbReference type="EMBL" id="JABDHM010000031">
    <property type="protein sequence ID" value="KAF5221965.1"/>
    <property type="molecule type" value="Genomic_DNA"/>
</dbReference>
<dbReference type="InterPro" id="IPR001577">
    <property type="entry name" value="Peptidase_M8"/>
</dbReference>
<dbReference type="GO" id="GO:0004222">
    <property type="term" value="F:metalloendopeptidase activity"/>
    <property type="evidence" value="ECO:0007669"/>
    <property type="project" value="UniProtKB-UniRule"/>
</dbReference>
<comment type="cofactor">
    <cofactor evidence="7">
        <name>Zn(2+)</name>
        <dbReference type="ChEBI" id="CHEBI:29105"/>
    </cofactor>
    <text evidence="7">Binds 1 zinc ion per subunit.</text>
</comment>
<evidence type="ECO:0000256" key="7">
    <source>
        <dbReference type="RuleBase" id="RU366077"/>
    </source>
</evidence>
<keyword evidence="4 7" id="KW-0378">Hydrolase</keyword>
<evidence type="ECO:0000256" key="1">
    <source>
        <dbReference type="ARBA" id="ARBA00005860"/>
    </source>
</evidence>
<dbReference type="PRINTS" id="PR00782">
    <property type="entry name" value="LSHMANOLYSIN"/>
</dbReference>
<evidence type="ECO:0000256" key="6">
    <source>
        <dbReference type="ARBA" id="ARBA00023049"/>
    </source>
</evidence>
<evidence type="ECO:0000256" key="5">
    <source>
        <dbReference type="ARBA" id="ARBA00022833"/>
    </source>
</evidence>
<dbReference type="AlphaFoldDB" id="A0A7J6Y641"/>
<reference evidence="8 9" key="1">
    <citation type="journal article" date="2019" name="Genome Biol. Evol.">
        <title>Nanopore Sequencing Significantly Improves Genome Assembly of the Protozoan Parasite Trypanosoma cruzi.</title>
        <authorList>
            <person name="Diaz-Viraque F."/>
            <person name="Pita S."/>
            <person name="Greif G."/>
            <person name="de Souza R.C.M."/>
            <person name="Iraola G."/>
            <person name="Robello C."/>
        </authorList>
    </citation>
    <scope>NUCLEOTIDE SEQUENCE [LARGE SCALE GENOMIC DNA]</scope>
    <source>
        <strain evidence="8 9">Berenice</strain>
    </source>
</reference>
<dbReference type="Proteomes" id="UP000583944">
    <property type="component" value="Unassembled WGS sequence"/>
</dbReference>
<dbReference type="EC" id="3.4.24.-" evidence="7"/>
<keyword evidence="5 7" id="KW-0862">Zinc</keyword>
<evidence type="ECO:0000256" key="2">
    <source>
        <dbReference type="ARBA" id="ARBA00022670"/>
    </source>
</evidence>
<protein>
    <recommendedName>
        <fullName evidence="7">Leishmanolysin-like peptidase</fullName>
        <ecNumber evidence="7">3.4.24.-</ecNumber>
    </recommendedName>
</protein>
<keyword evidence="2 7" id="KW-0645">Protease</keyword>
<comment type="similarity">
    <text evidence="1 7">Belongs to the peptidase M8 family.</text>
</comment>
<keyword evidence="3 7" id="KW-0479">Metal-binding</keyword>
<dbReference type="GO" id="GO:0007155">
    <property type="term" value="P:cell adhesion"/>
    <property type="evidence" value="ECO:0007669"/>
    <property type="project" value="InterPro"/>
</dbReference>
<organism evidence="8 9">
    <name type="scientific">Trypanosoma cruzi</name>
    <dbReference type="NCBI Taxonomy" id="5693"/>
    <lineage>
        <taxon>Eukaryota</taxon>
        <taxon>Discoba</taxon>
        <taxon>Euglenozoa</taxon>
        <taxon>Kinetoplastea</taxon>
        <taxon>Metakinetoplastina</taxon>
        <taxon>Trypanosomatida</taxon>
        <taxon>Trypanosomatidae</taxon>
        <taxon>Trypanosoma</taxon>
        <taxon>Schizotrypanum</taxon>
    </lineage>
</organism>
<accession>A0A7J6Y641</accession>
<evidence type="ECO:0000313" key="8">
    <source>
        <dbReference type="EMBL" id="KAF5221965.1"/>
    </source>
</evidence>
<dbReference type="Gene3D" id="3.90.132.10">
    <property type="entry name" value="Leishmanolysin , domain 2"/>
    <property type="match status" value="1"/>
</dbReference>
<gene>
    <name evidence="8" type="ORF">ECC02_004945</name>
</gene>
<name>A0A7J6Y641_TRYCR</name>
<evidence type="ECO:0000256" key="3">
    <source>
        <dbReference type="ARBA" id="ARBA00022723"/>
    </source>
</evidence>
<dbReference type="VEuPathDB" id="TriTrypDB:ECC02_004945"/>
<proteinExistence type="inferred from homology"/>
<dbReference type="GO" id="GO:0046872">
    <property type="term" value="F:metal ion binding"/>
    <property type="evidence" value="ECO:0007669"/>
    <property type="project" value="UniProtKB-KW"/>
</dbReference>
<sequence>MAVQSLAPCTFPRSFISRPLATRIAAHLMTHVLGFNCLHMASRSMLGNVVCVRGRALLVVVDSANATMAARERHDCDDIVGMELQEDDGDGRTLESYWSQRHAKDEWMAPIGGAGDCTELTLAASAALGCMRVKWEMAEPMRWSRNSGCELLQRRYPTLKMGKYPYRFCESGVPLKCCASDRYSSGWCLGSIHEISAKRPMDSCPIIDPALDARDIDAVIWRENICLQGLGISPLRGVRTRFPRTRQMRGTRRRHI</sequence>
<comment type="caution">
    <text evidence="8">The sequence shown here is derived from an EMBL/GenBank/DDBJ whole genome shotgun (WGS) entry which is preliminary data.</text>
</comment>
<dbReference type="SUPFAM" id="SSF55486">
    <property type="entry name" value="Metalloproteases ('zincins'), catalytic domain"/>
    <property type="match status" value="1"/>
</dbReference>
<evidence type="ECO:0000256" key="4">
    <source>
        <dbReference type="ARBA" id="ARBA00022801"/>
    </source>
</evidence>
<dbReference type="GO" id="GO:0016020">
    <property type="term" value="C:membrane"/>
    <property type="evidence" value="ECO:0007669"/>
    <property type="project" value="InterPro"/>
</dbReference>
<keyword evidence="6 7" id="KW-0482">Metalloprotease</keyword>